<keyword evidence="2" id="KW-1185">Reference proteome</keyword>
<dbReference type="PANTHER" id="PTHR42877">
    <property type="entry name" value="L-ORNITHINE N(5)-MONOOXYGENASE-RELATED"/>
    <property type="match status" value="1"/>
</dbReference>
<organism evidence="1 2">
    <name type="scientific">Kutzneria viridogrisea</name>
    <dbReference type="NCBI Taxonomy" id="47990"/>
    <lineage>
        <taxon>Bacteria</taxon>
        <taxon>Bacillati</taxon>
        <taxon>Actinomycetota</taxon>
        <taxon>Actinomycetes</taxon>
        <taxon>Pseudonocardiales</taxon>
        <taxon>Pseudonocardiaceae</taxon>
        <taxon>Kutzneria</taxon>
    </lineage>
</organism>
<proteinExistence type="predicted"/>
<evidence type="ECO:0000313" key="1">
    <source>
        <dbReference type="EMBL" id="MBA8927359.1"/>
    </source>
</evidence>
<accession>A0ABR6BKF2</accession>
<dbReference type="Proteomes" id="UP000517916">
    <property type="component" value="Unassembled WGS sequence"/>
</dbReference>
<comment type="caution">
    <text evidence="1">The sequence shown here is derived from an EMBL/GenBank/DDBJ whole genome shotgun (WGS) entry which is preliminary data.</text>
</comment>
<dbReference type="PRINTS" id="PR00411">
    <property type="entry name" value="PNDRDTASEI"/>
</dbReference>
<dbReference type="Pfam" id="PF13738">
    <property type="entry name" value="Pyr_redox_3"/>
    <property type="match status" value="1"/>
</dbReference>
<dbReference type="EMBL" id="JACJID010000003">
    <property type="protein sequence ID" value="MBA8927359.1"/>
    <property type="molecule type" value="Genomic_DNA"/>
</dbReference>
<dbReference type="Gene3D" id="3.50.50.60">
    <property type="entry name" value="FAD/NAD(P)-binding domain"/>
    <property type="match status" value="2"/>
</dbReference>
<dbReference type="PANTHER" id="PTHR42877:SF4">
    <property type="entry name" value="FAD_NAD(P)-BINDING DOMAIN-CONTAINING PROTEIN-RELATED"/>
    <property type="match status" value="1"/>
</dbReference>
<protein>
    <submittedName>
        <fullName evidence="1">Cation diffusion facilitator CzcD-associated flavoprotein CzcO</fullName>
    </submittedName>
</protein>
<dbReference type="SUPFAM" id="SSF51905">
    <property type="entry name" value="FAD/NAD(P)-binding domain"/>
    <property type="match status" value="1"/>
</dbReference>
<dbReference type="RefSeq" id="WP_182838300.1">
    <property type="nucleotide sequence ID" value="NZ_BAAABQ010000057.1"/>
</dbReference>
<dbReference type="InterPro" id="IPR036188">
    <property type="entry name" value="FAD/NAD-bd_sf"/>
</dbReference>
<name>A0ABR6BKF2_9PSEU</name>
<reference evidence="1 2" key="1">
    <citation type="submission" date="2020-08" db="EMBL/GenBank/DDBJ databases">
        <title>Genomic Encyclopedia of Archaeal and Bacterial Type Strains, Phase II (KMG-II): from individual species to whole genera.</title>
        <authorList>
            <person name="Goeker M."/>
        </authorList>
    </citation>
    <scope>NUCLEOTIDE SEQUENCE [LARGE SCALE GENOMIC DNA]</scope>
    <source>
        <strain evidence="1 2">DSM 43850</strain>
    </source>
</reference>
<dbReference type="InterPro" id="IPR051209">
    <property type="entry name" value="FAD-bind_Monooxygenase_sf"/>
</dbReference>
<sequence length="501" mass="55802">MGQTPEYEVVVVGAGFGGLGAAIALRAAGLTDFVILERAADIGGTWRDNTYPDVAVDLPSFTYQFSFAPNPRWSRVFPKGAEVKAYIDHLADRYQLRQHLRLNTEMTAREWDEVNHLWRLHLGDGSVLTARFVLTALGAFVDPKRPDIPGLAEFTGKVVQTARWDHGHDLSGERVAVIGTGSTAVQLVPKVARVASRLTVFQRRAIWVFAKPDLKIPPVLQTLFARVPAVQRAVRAVTSAVVEALLVGTVVLGKPGSVVAKIAETGIRAYLRTQVADPVLRAKLIPDYGFGCKRPSVSNTYYRTYTRPNVDLVTEGIERITATGVRSRDGRLHEVDTLILATGFRLSNDPENYRKVPVRGRDGFDLAQFYAGNKVQAYEGVSIPKLPNSFFIFGPFSWTGSSWHVMVETQSHHAIRVITEARRRGATAVEVSQRANDRFFRFVHRRATGSLIMTNNCTGANTYYIDHHGDFSLLRPTTAWQAWRASRRFSLDDYTYRTVGQ</sequence>
<evidence type="ECO:0000313" key="2">
    <source>
        <dbReference type="Proteomes" id="UP000517916"/>
    </source>
</evidence>
<gene>
    <name evidence="1" type="ORF">BC739_004565</name>
</gene>